<dbReference type="Proteomes" id="UP001432322">
    <property type="component" value="Unassembled WGS sequence"/>
</dbReference>
<keyword evidence="3" id="KW-1185">Reference proteome</keyword>
<evidence type="ECO:0000256" key="1">
    <source>
        <dbReference type="SAM" id="MobiDB-lite"/>
    </source>
</evidence>
<organism evidence="2 3">
    <name type="scientific">Pristionchus fissidentatus</name>
    <dbReference type="NCBI Taxonomy" id="1538716"/>
    <lineage>
        <taxon>Eukaryota</taxon>
        <taxon>Metazoa</taxon>
        <taxon>Ecdysozoa</taxon>
        <taxon>Nematoda</taxon>
        <taxon>Chromadorea</taxon>
        <taxon>Rhabditida</taxon>
        <taxon>Rhabditina</taxon>
        <taxon>Diplogasteromorpha</taxon>
        <taxon>Diplogasteroidea</taxon>
        <taxon>Neodiplogasteridae</taxon>
        <taxon>Pristionchus</taxon>
    </lineage>
</organism>
<name>A0AAV5W059_9BILA</name>
<protein>
    <recommendedName>
        <fullName evidence="4">C2H2-type domain-containing protein</fullName>
    </recommendedName>
</protein>
<feature type="non-terminal residue" evidence="2">
    <location>
        <position position="145"/>
    </location>
</feature>
<dbReference type="AlphaFoldDB" id="A0AAV5W059"/>
<feature type="non-terminal residue" evidence="2">
    <location>
        <position position="1"/>
    </location>
</feature>
<dbReference type="EMBL" id="BTSY01000004">
    <property type="protein sequence ID" value="GMT25222.1"/>
    <property type="molecule type" value="Genomic_DNA"/>
</dbReference>
<feature type="region of interest" description="Disordered" evidence="1">
    <location>
        <begin position="1"/>
        <end position="74"/>
    </location>
</feature>
<evidence type="ECO:0000313" key="2">
    <source>
        <dbReference type="EMBL" id="GMT25222.1"/>
    </source>
</evidence>
<sequence>PPSHRRKPSAPARCTNGLPTGVDDQETTSPTVLAAHHLSPPITPGQIPSDMPVLAPSCKPSAATDHRTPQPTPEQLEKQLLIQYVTEKTRNPFLDSCSHCLMIFPDPFLALLHSWTHGPAGPYHCSICGLMVPTRCEFIDHIGDP</sequence>
<gene>
    <name evidence="2" type="ORF">PFISCL1PPCAC_16519</name>
</gene>
<proteinExistence type="predicted"/>
<comment type="caution">
    <text evidence="2">The sequence shown here is derived from an EMBL/GenBank/DDBJ whole genome shotgun (WGS) entry which is preliminary data.</text>
</comment>
<dbReference type="SUPFAM" id="SSF57667">
    <property type="entry name" value="beta-beta-alpha zinc fingers"/>
    <property type="match status" value="1"/>
</dbReference>
<reference evidence="2" key="1">
    <citation type="submission" date="2023-10" db="EMBL/GenBank/DDBJ databases">
        <title>Genome assembly of Pristionchus species.</title>
        <authorList>
            <person name="Yoshida K."/>
            <person name="Sommer R.J."/>
        </authorList>
    </citation>
    <scope>NUCLEOTIDE SEQUENCE</scope>
    <source>
        <strain evidence="2">RS5133</strain>
    </source>
</reference>
<evidence type="ECO:0000313" key="3">
    <source>
        <dbReference type="Proteomes" id="UP001432322"/>
    </source>
</evidence>
<accession>A0AAV5W059</accession>
<dbReference type="InterPro" id="IPR036236">
    <property type="entry name" value="Znf_C2H2_sf"/>
</dbReference>
<evidence type="ECO:0008006" key="4">
    <source>
        <dbReference type="Google" id="ProtNLM"/>
    </source>
</evidence>